<dbReference type="KEGG" id="elut:CKA38_09760"/>
<feature type="transmembrane region" description="Helical" evidence="2">
    <location>
        <begin position="66"/>
        <end position="84"/>
    </location>
</feature>
<feature type="domain" description="CAAX prenyl protease 2/Lysostaphin resistance protein A-like" evidence="3">
    <location>
        <begin position="151"/>
        <end position="239"/>
    </location>
</feature>
<proteinExistence type="predicted"/>
<evidence type="ECO:0000256" key="2">
    <source>
        <dbReference type="SAM" id="Phobius"/>
    </source>
</evidence>
<dbReference type="Proteomes" id="UP000244896">
    <property type="component" value="Chromosome"/>
</dbReference>
<organism evidence="4 5">
    <name type="scientific">Ereboglobus luteus</name>
    <dbReference type="NCBI Taxonomy" id="1796921"/>
    <lineage>
        <taxon>Bacteria</taxon>
        <taxon>Pseudomonadati</taxon>
        <taxon>Verrucomicrobiota</taxon>
        <taxon>Opitutia</taxon>
        <taxon>Opitutales</taxon>
        <taxon>Opitutaceae</taxon>
        <taxon>Ereboglobus</taxon>
    </lineage>
</organism>
<keyword evidence="2" id="KW-0472">Membrane</keyword>
<evidence type="ECO:0000259" key="3">
    <source>
        <dbReference type="Pfam" id="PF02517"/>
    </source>
</evidence>
<dbReference type="PANTHER" id="PTHR36435">
    <property type="entry name" value="SLR1288 PROTEIN"/>
    <property type="match status" value="1"/>
</dbReference>
<sequence length="309" mass="34334">MCGRLILADMLSYSKGRAVIVFLKWMLCFIALNQVVALIFAVFAAARLLCAGEALTLQALMGAMTSPWVAAIGNTSAWLVFMFWEMKSVRVPWRAALVWRAKPVLLFVPVLLIGLGMIILINELDVRFQELLPMSDSFKRLMGDMGDVSKWPVGSTVTLVMVAPFTEEFLCRGVFLRGMLNRLRPWTAIVLSAVFFAVMHLNPWQAVSAFTIGLVLGWIYMRTRSVALCVFVHALNNAVALYFMSKMNTVSEADLFWENTWWMNLGGVALLAAGVTWLCLATRKGAPPDEYAASKPPPLPQMSTEPTSN</sequence>
<feature type="transmembrane region" description="Helical" evidence="2">
    <location>
        <begin position="151"/>
        <end position="171"/>
    </location>
</feature>
<feature type="region of interest" description="Disordered" evidence="1">
    <location>
        <begin position="288"/>
        <end position="309"/>
    </location>
</feature>
<dbReference type="GO" id="GO:0004175">
    <property type="term" value="F:endopeptidase activity"/>
    <property type="evidence" value="ECO:0007669"/>
    <property type="project" value="UniProtKB-ARBA"/>
</dbReference>
<keyword evidence="5" id="KW-1185">Reference proteome</keyword>
<evidence type="ECO:0000313" key="4">
    <source>
        <dbReference type="EMBL" id="AWI09492.1"/>
    </source>
</evidence>
<keyword evidence="2" id="KW-0812">Transmembrane</keyword>
<dbReference type="InterPro" id="IPR003675">
    <property type="entry name" value="Rce1/LyrA-like_dom"/>
</dbReference>
<reference evidence="4 5" key="1">
    <citation type="journal article" date="2018" name="Syst. Appl. Microbiol.">
        <title>Ereboglobus luteus gen. nov. sp. nov. from cockroach guts, and new insights into the oxygen relationship of the genera Opitutus and Didymococcus (Verrucomicrobia: Opitutaceae).</title>
        <authorList>
            <person name="Tegtmeier D."/>
            <person name="Belitz A."/>
            <person name="Radek R."/>
            <person name="Heimerl T."/>
            <person name="Brune A."/>
        </authorList>
    </citation>
    <scope>NUCLEOTIDE SEQUENCE [LARGE SCALE GENOMIC DNA]</scope>
    <source>
        <strain evidence="4 5">Ho45</strain>
    </source>
</reference>
<feature type="transmembrane region" description="Helical" evidence="2">
    <location>
        <begin position="261"/>
        <end position="280"/>
    </location>
</feature>
<dbReference type="GO" id="GO:0080120">
    <property type="term" value="P:CAAX-box protein maturation"/>
    <property type="evidence" value="ECO:0007669"/>
    <property type="project" value="UniProtKB-ARBA"/>
</dbReference>
<feature type="transmembrane region" description="Helical" evidence="2">
    <location>
        <begin position="21"/>
        <end position="46"/>
    </location>
</feature>
<dbReference type="EMBL" id="CP023004">
    <property type="protein sequence ID" value="AWI09492.1"/>
    <property type="molecule type" value="Genomic_DNA"/>
</dbReference>
<evidence type="ECO:0000313" key="5">
    <source>
        <dbReference type="Proteomes" id="UP000244896"/>
    </source>
</evidence>
<dbReference type="AlphaFoldDB" id="A0A2U8E4P3"/>
<gene>
    <name evidence="4" type="ORF">CKA38_09760</name>
</gene>
<protein>
    <recommendedName>
        <fullName evidence="3">CAAX prenyl protease 2/Lysostaphin resistance protein A-like domain-containing protein</fullName>
    </recommendedName>
</protein>
<feature type="transmembrane region" description="Helical" evidence="2">
    <location>
        <begin position="183"/>
        <end position="199"/>
    </location>
</feature>
<dbReference type="PANTHER" id="PTHR36435:SF1">
    <property type="entry name" value="CAAX AMINO TERMINAL PROTEASE FAMILY PROTEIN"/>
    <property type="match status" value="1"/>
</dbReference>
<accession>A0A2U8E4P3</accession>
<feature type="transmembrane region" description="Helical" evidence="2">
    <location>
        <begin position="205"/>
        <end position="221"/>
    </location>
</feature>
<feature type="transmembrane region" description="Helical" evidence="2">
    <location>
        <begin position="104"/>
        <end position="121"/>
    </location>
</feature>
<evidence type="ECO:0000256" key="1">
    <source>
        <dbReference type="SAM" id="MobiDB-lite"/>
    </source>
</evidence>
<name>A0A2U8E4P3_9BACT</name>
<keyword evidence="2" id="KW-1133">Transmembrane helix</keyword>
<dbReference type="InterPro" id="IPR052710">
    <property type="entry name" value="CAAX_protease"/>
</dbReference>
<feature type="transmembrane region" description="Helical" evidence="2">
    <location>
        <begin position="226"/>
        <end position="245"/>
    </location>
</feature>
<dbReference type="Pfam" id="PF02517">
    <property type="entry name" value="Rce1-like"/>
    <property type="match status" value="1"/>
</dbReference>